<gene>
    <name evidence="2" type="ORF">BESB_038720</name>
</gene>
<feature type="region of interest" description="Disordered" evidence="1">
    <location>
        <begin position="98"/>
        <end position="129"/>
    </location>
</feature>
<name>A0A2A9MJQ7_BESBE</name>
<dbReference type="Proteomes" id="UP000224006">
    <property type="component" value="Chromosome II"/>
</dbReference>
<protein>
    <submittedName>
        <fullName evidence="2">Uncharacterized protein</fullName>
    </submittedName>
</protein>
<dbReference type="AlphaFoldDB" id="A0A2A9MJQ7"/>
<proteinExistence type="predicted"/>
<evidence type="ECO:0000313" key="2">
    <source>
        <dbReference type="EMBL" id="PFH37414.1"/>
    </source>
</evidence>
<dbReference type="VEuPathDB" id="ToxoDB:BESB_038720"/>
<dbReference type="RefSeq" id="XP_029221423.1">
    <property type="nucleotide sequence ID" value="XM_029362458.1"/>
</dbReference>
<feature type="compositionally biased region" description="Basic and acidic residues" evidence="1">
    <location>
        <begin position="153"/>
        <end position="165"/>
    </location>
</feature>
<comment type="caution">
    <text evidence="2">The sequence shown here is derived from an EMBL/GenBank/DDBJ whole genome shotgun (WGS) entry which is preliminary data.</text>
</comment>
<dbReference type="KEGG" id="bbes:BESB_038720"/>
<evidence type="ECO:0000256" key="1">
    <source>
        <dbReference type="SAM" id="MobiDB-lite"/>
    </source>
</evidence>
<organism evidence="2 3">
    <name type="scientific">Besnoitia besnoiti</name>
    <name type="common">Apicomplexan protozoan</name>
    <dbReference type="NCBI Taxonomy" id="94643"/>
    <lineage>
        <taxon>Eukaryota</taxon>
        <taxon>Sar</taxon>
        <taxon>Alveolata</taxon>
        <taxon>Apicomplexa</taxon>
        <taxon>Conoidasida</taxon>
        <taxon>Coccidia</taxon>
        <taxon>Eucoccidiorida</taxon>
        <taxon>Eimeriorina</taxon>
        <taxon>Sarcocystidae</taxon>
        <taxon>Besnoitia</taxon>
    </lineage>
</organism>
<reference evidence="2 3" key="1">
    <citation type="submission" date="2017-09" db="EMBL/GenBank/DDBJ databases">
        <title>Genome sequencing of Besnoitia besnoiti strain Bb-Ger1.</title>
        <authorList>
            <person name="Schares G."/>
            <person name="Venepally P."/>
            <person name="Lorenzi H.A."/>
        </authorList>
    </citation>
    <scope>NUCLEOTIDE SEQUENCE [LARGE SCALE GENOMIC DNA]</scope>
    <source>
        <strain evidence="2 3">Bb-Ger1</strain>
    </source>
</reference>
<accession>A0A2A9MJQ7</accession>
<feature type="region of interest" description="Disordered" evidence="1">
    <location>
        <begin position="153"/>
        <end position="187"/>
    </location>
</feature>
<sequence>MAGTMAGMAIQTQIRHNAEDIRSYFVDLRKWEKEMKEKERTESRRRQTVAGAAKECLPQVEQHAGIQVTATPPGIPHALPIMTFLPLYCRTAGFEYGPLSRNKTSKQKTPSPRERDPIPQGGNRKLARDLNSLPAYYSAWERFNVDEELEKIDRADESTTKKERGLITAPPNVPRRQMPQPPSKVEE</sequence>
<evidence type="ECO:0000313" key="3">
    <source>
        <dbReference type="Proteomes" id="UP000224006"/>
    </source>
</evidence>
<keyword evidence="3" id="KW-1185">Reference proteome</keyword>
<dbReference type="EMBL" id="NWUJ01000002">
    <property type="protein sequence ID" value="PFH37414.1"/>
    <property type="molecule type" value="Genomic_DNA"/>
</dbReference>
<dbReference type="OrthoDB" id="330486at2759"/>
<dbReference type="GeneID" id="40308853"/>